<comment type="similarity">
    <text evidence="2">Belongs to the ABC transporter superfamily. ABCB family. Multidrug resistance exporter (TC 3.A.1.201) subfamily.</text>
</comment>
<dbReference type="Pfam" id="PF00664">
    <property type="entry name" value="ABC_membrane"/>
    <property type="match status" value="2"/>
</dbReference>
<dbReference type="FunFam" id="3.40.50.300:FF:000916">
    <property type="entry name" value="ABC transporter B family member 9"/>
    <property type="match status" value="1"/>
</dbReference>
<dbReference type="STRING" id="1806994.A0A507CCV4"/>
<feature type="transmembrane region" description="Helical" evidence="10">
    <location>
        <begin position="98"/>
        <end position="119"/>
    </location>
</feature>
<dbReference type="GO" id="GO:0005886">
    <property type="term" value="C:plasma membrane"/>
    <property type="evidence" value="ECO:0007669"/>
    <property type="project" value="UniProtKB-SubCell"/>
</dbReference>
<feature type="transmembrane region" description="Helical" evidence="10">
    <location>
        <begin position="236"/>
        <end position="258"/>
    </location>
</feature>
<feature type="transmembrane region" description="Helical" evidence="10">
    <location>
        <begin position="887"/>
        <end position="905"/>
    </location>
</feature>
<feature type="domain" description="ABC transmembrane type-1" evidence="12">
    <location>
        <begin position="767"/>
        <end position="1054"/>
    </location>
</feature>
<dbReference type="Pfam" id="PF00005">
    <property type="entry name" value="ABC_tran"/>
    <property type="match status" value="2"/>
</dbReference>
<dbReference type="SUPFAM" id="SSF90123">
    <property type="entry name" value="ABC transporter transmembrane region"/>
    <property type="match status" value="2"/>
</dbReference>
<dbReference type="GO" id="GO:0005524">
    <property type="term" value="F:ATP binding"/>
    <property type="evidence" value="ECO:0007669"/>
    <property type="project" value="UniProtKB-KW"/>
</dbReference>
<dbReference type="GO" id="GO:0090374">
    <property type="term" value="P:oligopeptide export from mitochondrion"/>
    <property type="evidence" value="ECO:0007669"/>
    <property type="project" value="TreeGrafter"/>
</dbReference>
<dbReference type="PANTHER" id="PTHR43394">
    <property type="entry name" value="ATP-DEPENDENT PERMEASE MDL1, MITOCHONDRIAL"/>
    <property type="match status" value="1"/>
</dbReference>
<keyword evidence="4 10" id="KW-0812">Transmembrane</keyword>
<feature type="transmembrane region" description="Helical" evidence="10">
    <location>
        <begin position="210"/>
        <end position="229"/>
    </location>
</feature>
<protein>
    <submittedName>
        <fullName evidence="13">Uncharacterized protein</fullName>
    </submittedName>
</protein>
<dbReference type="InterPro" id="IPR036640">
    <property type="entry name" value="ABC1_TM_sf"/>
</dbReference>
<comment type="subcellular location">
    <subcellularLocation>
        <location evidence="1">Cell membrane</location>
        <topology evidence="1">Multi-pass membrane protein</topology>
    </subcellularLocation>
</comment>
<dbReference type="FunFam" id="3.40.50.300:FF:000251">
    <property type="entry name" value="ABC transporter B family member 19"/>
    <property type="match status" value="1"/>
</dbReference>
<feature type="domain" description="ABC transporter" evidence="11">
    <location>
        <begin position="412"/>
        <end position="657"/>
    </location>
</feature>
<dbReference type="FunFam" id="1.20.1560.10:FF:000009">
    <property type="entry name" value="ABC transporter B family member 1"/>
    <property type="match status" value="1"/>
</dbReference>
<feature type="domain" description="ABC transporter" evidence="11">
    <location>
        <begin position="1089"/>
        <end position="1326"/>
    </location>
</feature>
<keyword evidence="5" id="KW-0677">Repeat</keyword>
<dbReference type="RefSeq" id="XP_031026261.1">
    <property type="nucleotide sequence ID" value="XM_031167603.1"/>
</dbReference>
<accession>A0A507CCV4</accession>
<feature type="transmembrane region" description="Helical" evidence="10">
    <location>
        <begin position="341"/>
        <end position="365"/>
    </location>
</feature>
<keyword evidence="8 10" id="KW-1133">Transmembrane helix</keyword>
<evidence type="ECO:0000256" key="6">
    <source>
        <dbReference type="ARBA" id="ARBA00022741"/>
    </source>
</evidence>
<feature type="transmembrane region" description="Helical" evidence="10">
    <location>
        <begin position="763"/>
        <end position="788"/>
    </location>
</feature>
<feature type="transmembrane region" description="Helical" evidence="10">
    <location>
        <begin position="312"/>
        <end position="335"/>
    </location>
</feature>
<dbReference type="CDD" id="cd18578">
    <property type="entry name" value="ABC_6TM_Pgp_ABCB1_D2_like"/>
    <property type="match status" value="1"/>
</dbReference>
<feature type="transmembrane region" description="Helical" evidence="10">
    <location>
        <begin position="131"/>
        <end position="151"/>
    </location>
</feature>
<keyword evidence="3" id="KW-0813">Transport</keyword>
<dbReference type="Gene3D" id="1.20.1560.10">
    <property type="entry name" value="ABC transporter type 1, transmembrane domain"/>
    <property type="match status" value="1"/>
</dbReference>
<reference evidence="13 14" key="1">
    <citation type="journal article" date="2019" name="Sci. Rep.">
        <title>Comparative genomics of chytrid fungi reveal insights into the obligate biotrophic and pathogenic lifestyle of Synchytrium endobioticum.</title>
        <authorList>
            <person name="van de Vossenberg B.T.L.H."/>
            <person name="Warris S."/>
            <person name="Nguyen H.D.T."/>
            <person name="van Gent-Pelzer M.P.E."/>
            <person name="Joly D.L."/>
            <person name="van de Geest H.C."/>
            <person name="Bonants P.J.M."/>
            <person name="Smith D.S."/>
            <person name="Levesque C.A."/>
            <person name="van der Lee T.A.J."/>
        </authorList>
    </citation>
    <scope>NUCLEOTIDE SEQUENCE [LARGE SCALE GENOMIC DNA]</scope>
    <source>
        <strain evidence="13 14">JEL517</strain>
    </source>
</reference>
<dbReference type="PROSITE" id="PS00211">
    <property type="entry name" value="ABC_TRANSPORTER_1"/>
    <property type="match status" value="2"/>
</dbReference>
<dbReference type="SMART" id="SM00382">
    <property type="entry name" value="AAA"/>
    <property type="match status" value="2"/>
</dbReference>
<evidence type="ECO:0000256" key="4">
    <source>
        <dbReference type="ARBA" id="ARBA00022692"/>
    </source>
</evidence>
<dbReference type="InterPro" id="IPR011527">
    <property type="entry name" value="ABC1_TM_dom"/>
</dbReference>
<keyword evidence="6" id="KW-0547">Nucleotide-binding</keyword>
<evidence type="ECO:0000256" key="9">
    <source>
        <dbReference type="ARBA" id="ARBA00023136"/>
    </source>
</evidence>
<feature type="transmembrane region" description="Helical" evidence="10">
    <location>
        <begin position="68"/>
        <end position="92"/>
    </location>
</feature>
<dbReference type="GO" id="GO:0005743">
    <property type="term" value="C:mitochondrial inner membrane"/>
    <property type="evidence" value="ECO:0007669"/>
    <property type="project" value="TreeGrafter"/>
</dbReference>
<evidence type="ECO:0000256" key="8">
    <source>
        <dbReference type="ARBA" id="ARBA00022989"/>
    </source>
</evidence>
<dbReference type="InterPro" id="IPR003439">
    <property type="entry name" value="ABC_transporter-like_ATP-bd"/>
</dbReference>
<keyword evidence="7" id="KW-0067">ATP-binding</keyword>
<sequence>MANSGESIAMLPNSEKDAPTVANVEDDIALKPNRKWWQLAEKDKTAKDPPKNVPYLKLFRFASPLDRLYIFIGLAMATAQAFLGCGGIATYFNRAIHIMPLMTIVFGNGIQAIITYSPLIPGSADNLNTQVTTAVIYLCIIGVAMFTAAYLNMTMLMLSAENQSRRIRQRYFAALLRQDIGYFDATQTGELTSRMSGDLGLIQDGIGEKVGVAAQSIVTFIAGFVIAFVRGWRLALVLLSVFPVLAGVAALVGSVVGSGTGASQDAYAEAGSIASAVISSIRTVVAFGGEANAVKQYSKKLDDAMKSGIKRAIFTGMGIGAVIMVVFNTYALAFYYGSKLIGYGIMNGGEVLNVFFSVIIGAFSIGQASQPVAAMSSAQGAAYRIFETIDRVSPIDYKSKEGKKLEKVDGNIEFKNVDFRYPTRPDVQVLANFNLTVKAGSTVALVGGSGSGKSTIVKLVERFYDAEKGAILIDGIDVREYQVNSLRQHIGIVSQEPVLFDASIRRNILYGLPEESIGSYTEEQLDQLVKHACKLSNAWDFVTKLPKGMHTMAGEAGSMLSGGQKQRISIARSVIKNPSILLLDEATAALDTISERRVQAALDNASKGRTTIVVAHRLSTIKNADVIVCMKEGVIVETGTHNELLDKNGYYSSLVEAQNLRFGGDAALHHKDYLADEDDDDFLPPQASPTLGPRRGSVATSFVSKMSDGVHVAMGSLSRRGSKTPSYAAVQEAEKNAEIEERSKQLRRPVNWWRLIKMNAPEWWILLIGLTGSVANGVTFPVFALVFGRILAVFGNPDIEQMQRDASFWASMFVVLSVVAGSANFSQMALFGIAGERLTRRLREMSFRAIVSQEIAFFDEDKNSTGALTAQLSENASLVAKTTSNGAATLVQVTATLTAGLVIAFSNSWQLTLIILAIVPLIAVAGAIEFRQMTGTGSRSKVALEESNRIANEAISNIRTVVTLAREETFLQSYVTSIEKPHQIAIRGALTSSIGYGISQGAMFFAFGLSMFYGSRLILWGIQTPQQILSCQFAVIFTAQGAGQILTLAPDITKSGLAVLSIFDILDRLPRILASSLSGQVPKTVEGNVSSSEVEFTYPTRPDTKVLNGLNIEAKAGTVVALVGSSGCGKSTVIALLERFYDVDDGEVSVDGIQVKDWIVSKLRSNMALVGQEPVLFYGTIKENIAYGVEGDVSMERIEEAARISNCHEFIASMPAGYETMVGEKGAQLSGGQKQRVALARALIRQPKILLLDEATSALDSQSEAIVQEALDRASKGRTTVVIAHRLSTIQNADKIYYLKDGIVAESGTHKELVQKGGLYAELAAQQELNKQPQA</sequence>
<keyword evidence="14" id="KW-1185">Reference proteome</keyword>
<feature type="transmembrane region" description="Helical" evidence="10">
    <location>
        <begin position="911"/>
        <end position="930"/>
    </location>
</feature>
<feature type="domain" description="ABC transmembrane type-1" evidence="12">
    <location>
        <begin position="98"/>
        <end position="377"/>
    </location>
</feature>
<dbReference type="GeneID" id="42002900"/>
<proteinExistence type="inferred from homology"/>
<feature type="transmembrane region" description="Helical" evidence="10">
    <location>
        <begin position="808"/>
        <end position="833"/>
    </location>
</feature>
<dbReference type="PROSITE" id="PS50929">
    <property type="entry name" value="ABC_TM1F"/>
    <property type="match status" value="2"/>
</dbReference>
<evidence type="ECO:0000256" key="5">
    <source>
        <dbReference type="ARBA" id="ARBA00022737"/>
    </source>
</evidence>
<dbReference type="SUPFAM" id="SSF52540">
    <property type="entry name" value="P-loop containing nucleoside triphosphate hydrolases"/>
    <property type="match status" value="2"/>
</dbReference>
<keyword evidence="9 10" id="KW-0472">Membrane</keyword>
<organism evidence="13 14">
    <name type="scientific">Synchytrium microbalum</name>
    <dbReference type="NCBI Taxonomy" id="1806994"/>
    <lineage>
        <taxon>Eukaryota</taxon>
        <taxon>Fungi</taxon>
        <taxon>Fungi incertae sedis</taxon>
        <taxon>Chytridiomycota</taxon>
        <taxon>Chytridiomycota incertae sedis</taxon>
        <taxon>Chytridiomycetes</taxon>
        <taxon>Synchytriales</taxon>
        <taxon>Synchytriaceae</taxon>
        <taxon>Synchytrium</taxon>
    </lineage>
</organism>
<dbReference type="InterPro" id="IPR017871">
    <property type="entry name" value="ABC_transporter-like_CS"/>
</dbReference>
<evidence type="ECO:0000256" key="1">
    <source>
        <dbReference type="ARBA" id="ARBA00004651"/>
    </source>
</evidence>
<dbReference type="EMBL" id="QEAO01000006">
    <property type="protein sequence ID" value="TPX35876.1"/>
    <property type="molecule type" value="Genomic_DNA"/>
</dbReference>
<evidence type="ECO:0000256" key="10">
    <source>
        <dbReference type="SAM" id="Phobius"/>
    </source>
</evidence>
<dbReference type="PROSITE" id="PS50893">
    <property type="entry name" value="ABC_TRANSPORTER_2"/>
    <property type="match status" value="2"/>
</dbReference>
<dbReference type="Gene3D" id="3.40.50.300">
    <property type="entry name" value="P-loop containing nucleotide triphosphate hydrolases"/>
    <property type="match status" value="2"/>
</dbReference>
<dbReference type="CDD" id="cd18577">
    <property type="entry name" value="ABC_6TM_Pgp_ABCB1_D1_like"/>
    <property type="match status" value="1"/>
</dbReference>
<dbReference type="GO" id="GO:0016887">
    <property type="term" value="F:ATP hydrolysis activity"/>
    <property type="evidence" value="ECO:0007669"/>
    <property type="project" value="InterPro"/>
</dbReference>
<dbReference type="Proteomes" id="UP000319731">
    <property type="component" value="Unassembled WGS sequence"/>
</dbReference>
<comment type="caution">
    <text evidence="13">The sequence shown here is derived from an EMBL/GenBank/DDBJ whole genome shotgun (WGS) entry which is preliminary data.</text>
</comment>
<dbReference type="InterPro" id="IPR039421">
    <property type="entry name" value="Type_1_exporter"/>
</dbReference>
<evidence type="ECO:0000259" key="12">
    <source>
        <dbReference type="PROSITE" id="PS50929"/>
    </source>
</evidence>
<dbReference type="GO" id="GO:0015421">
    <property type="term" value="F:ABC-type oligopeptide transporter activity"/>
    <property type="evidence" value="ECO:0007669"/>
    <property type="project" value="TreeGrafter"/>
</dbReference>
<evidence type="ECO:0000256" key="3">
    <source>
        <dbReference type="ARBA" id="ARBA00022448"/>
    </source>
</evidence>
<dbReference type="FunFam" id="1.20.1560.10:FF:000018">
    <property type="entry name" value="ATP-binding cassette subfamily B member 11"/>
    <property type="match status" value="1"/>
</dbReference>
<dbReference type="InterPro" id="IPR027417">
    <property type="entry name" value="P-loop_NTPase"/>
</dbReference>
<dbReference type="PANTHER" id="PTHR43394:SF27">
    <property type="entry name" value="ATP-DEPENDENT TRANSLOCASE ABCB1-LIKE"/>
    <property type="match status" value="1"/>
</dbReference>
<name>A0A507CCV4_9FUNG</name>
<gene>
    <name evidence="13" type="ORF">SmJEL517_g01675</name>
</gene>
<dbReference type="InterPro" id="IPR003593">
    <property type="entry name" value="AAA+_ATPase"/>
</dbReference>
<feature type="transmembrane region" description="Helical" evidence="10">
    <location>
        <begin position="1002"/>
        <end position="1022"/>
    </location>
</feature>
<evidence type="ECO:0000313" key="13">
    <source>
        <dbReference type="EMBL" id="TPX35876.1"/>
    </source>
</evidence>
<evidence type="ECO:0000256" key="2">
    <source>
        <dbReference type="ARBA" id="ARBA00007577"/>
    </source>
</evidence>
<evidence type="ECO:0000256" key="7">
    <source>
        <dbReference type="ARBA" id="ARBA00022840"/>
    </source>
</evidence>
<evidence type="ECO:0000259" key="11">
    <source>
        <dbReference type="PROSITE" id="PS50893"/>
    </source>
</evidence>
<dbReference type="OrthoDB" id="6500128at2759"/>
<evidence type="ECO:0000313" key="14">
    <source>
        <dbReference type="Proteomes" id="UP000319731"/>
    </source>
</evidence>
<dbReference type="CDD" id="cd03249">
    <property type="entry name" value="ABC_MTABC3_MDL1_MDL2"/>
    <property type="match status" value="2"/>
</dbReference>